<feature type="transmembrane region" description="Helical" evidence="9">
    <location>
        <begin position="378"/>
        <end position="397"/>
    </location>
</feature>
<name>A0A1Y2ATB1_9TREE</name>
<feature type="transmembrane region" description="Helical" evidence="9">
    <location>
        <begin position="417"/>
        <end position="436"/>
    </location>
</feature>
<dbReference type="InterPro" id="IPR005828">
    <property type="entry name" value="MFS_sugar_transport-like"/>
</dbReference>
<keyword evidence="12" id="KW-1185">Reference proteome</keyword>
<dbReference type="Gene3D" id="1.20.1250.20">
    <property type="entry name" value="MFS general substrate transporter like domains"/>
    <property type="match status" value="1"/>
</dbReference>
<comment type="similarity">
    <text evidence="2 8">Belongs to the major facilitator superfamily. Sugar transporter (TC 2.A.1.1) family.</text>
</comment>
<evidence type="ECO:0000259" key="10">
    <source>
        <dbReference type="PROSITE" id="PS50850"/>
    </source>
</evidence>
<keyword evidence="3 8" id="KW-0813">Transport</keyword>
<dbReference type="GO" id="GO:0016020">
    <property type="term" value="C:membrane"/>
    <property type="evidence" value="ECO:0007669"/>
    <property type="project" value="UniProtKB-SubCell"/>
</dbReference>
<evidence type="ECO:0000256" key="9">
    <source>
        <dbReference type="SAM" id="Phobius"/>
    </source>
</evidence>
<sequence>MGYKDSALYQDLNPTLAAVAVFSSLGAFSFGYDNNWWGGVIGATYFNRQFGSGHKIVDGQSVRTLTSSDTSTGTALGTAGIMIGCMIAPFVNEYFGRRVSFTLLGIVGVIGTLIQICCTFNRSYWLLVGGKIVVNISVGIASAVTGVYQAECAPPRIRGALVNCYTVIQNLGTLLGNAVMFGVHAKSNSQVWLVPIGLQFVFPVVIAIGSPFLPESPRWLVSKDRIDEAKHNLRRLRGPEASDETLAAEIEEIRLGYEHQRSITSSVSWFQLFRGSDLRRTLIAIGMQCLQQGQGISFMNNYLNVTLLALGFANTYELLVILYSCKVIISFLGYYLPDRIGRRPLILGGATMLLGCMLTVGACAAVTNNHPTGSRGRLTLAGIFMWILTYSFTWSPMPWTIAAEVSSNPLREKTLAAAAWSGFAVGLISNLVVPYIQNEGYGNLQGKIAFMWAGISLCSIVFCYFFVPEFKGRSLEDLDVMFEARIPTLKFGSYDVTTLHPEEIRRAQQLDPKQRVEEERLDEV</sequence>
<dbReference type="PANTHER" id="PTHR48022:SF17">
    <property type="entry name" value="HEXOSE TRANSPORTER"/>
    <property type="match status" value="1"/>
</dbReference>
<feature type="transmembrane region" description="Helical" evidence="9">
    <location>
        <begin position="162"/>
        <end position="185"/>
    </location>
</feature>
<evidence type="ECO:0000313" key="12">
    <source>
        <dbReference type="Proteomes" id="UP000193986"/>
    </source>
</evidence>
<comment type="subcellular location">
    <subcellularLocation>
        <location evidence="1">Membrane</location>
        <topology evidence="1">Multi-pass membrane protein</topology>
    </subcellularLocation>
</comment>
<evidence type="ECO:0000256" key="6">
    <source>
        <dbReference type="ARBA" id="ARBA00023136"/>
    </source>
</evidence>
<feature type="transmembrane region" description="Helical" evidence="9">
    <location>
        <begin position="448"/>
        <end position="467"/>
    </location>
</feature>
<dbReference type="InParanoid" id="A0A1Y2ATB1"/>
<evidence type="ECO:0000256" key="1">
    <source>
        <dbReference type="ARBA" id="ARBA00004141"/>
    </source>
</evidence>
<dbReference type="PROSITE" id="PS50850">
    <property type="entry name" value="MFS"/>
    <property type="match status" value="1"/>
</dbReference>
<dbReference type="Proteomes" id="UP000193986">
    <property type="component" value="Unassembled WGS sequence"/>
</dbReference>
<keyword evidence="5 9" id="KW-1133">Transmembrane helix</keyword>
<evidence type="ECO:0000256" key="2">
    <source>
        <dbReference type="ARBA" id="ARBA00010992"/>
    </source>
</evidence>
<dbReference type="InterPro" id="IPR036259">
    <property type="entry name" value="MFS_trans_sf"/>
</dbReference>
<feature type="transmembrane region" description="Helical" evidence="9">
    <location>
        <begin position="73"/>
        <end position="91"/>
    </location>
</feature>
<dbReference type="AlphaFoldDB" id="A0A1Y2ATB1"/>
<evidence type="ECO:0000256" key="7">
    <source>
        <dbReference type="ARBA" id="ARBA00049119"/>
    </source>
</evidence>
<feature type="domain" description="Major facilitator superfamily (MFS) profile" evidence="10">
    <location>
        <begin position="19"/>
        <end position="471"/>
    </location>
</feature>
<dbReference type="OrthoDB" id="6612291at2759"/>
<dbReference type="PRINTS" id="PR00171">
    <property type="entry name" value="SUGRTRNSPORT"/>
</dbReference>
<dbReference type="EMBL" id="MCFC01000056">
    <property type="protein sequence ID" value="ORY25530.1"/>
    <property type="molecule type" value="Genomic_DNA"/>
</dbReference>
<dbReference type="Pfam" id="PF00083">
    <property type="entry name" value="Sugar_tr"/>
    <property type="match status" value="1"/>
</dbReference>
<feature type="transmembrane region" description="Helical" evidence="9">
    <location>
        <begin position="12"/>
        <end position="32"/>
    </location>
</feature>
<keyword evidence="4 9" id="KW-0812">Transmembrane</keyword>
<organism evidence="11 12">
    <name type="scientific">Naematelia encephala</name>
    <dbReference type="NCBI Taxonomy" id="71784"/>
    <lineage>
        <taxon>Eukaryota</taxon>
        <taxon>Fungi</taxon>
        <taxon>Dikarya</taxon>
        <taxon>Basidiomycota</taxon>
        <taxon>Agaricomycotina</taxon>
        <taxon>Tremellomycetes</taxon>
        <taxon>Tremellales</taxon>
        <taxon>Naemateliaceae</taxon>
        <taxon>Naematelia</taxon>
    </lineage>
</organism>
<evidence type="ECO:0000256" key="4">
    <source>
        <dbReference type="ARBA" id="ARBA00022692"/>
    </source>
</evidence>
<reference evidence="11 12" key="1">
    <citation type="submission" date="2016-07" db="EMBL/GenBank/DDBJ databases">
        <title>Pervasive Adenine N6-methylation of Active Genes in Fungi.</title>
        <authorList>
            <consortium name="DOE Joint Genome Institute"/>
            <person name="Mondo S.J."/>
            <person name="Dannebaum R.O."/>
            <person name="Kuo R.C."/>
            <person name="Labutti K."/>
            <person name="Haridas S."/>
            <person name="Kuo A."/>
            <person name="Salamov A."/>
            <person name="Ahrendt S.R."/>
            <person name="Lipzen A."/>
            <person name="Sullivan W."/>
            <person name="Andreopoulos W.B."/>
            <person name="Clum A."/>
            <person name="Lindquist E."/>
            <person name="Daum C."/>
            <person name="Ramamoorthy G.K."/>
            <person name="Gryganskyi A."/>
            <person name="Culley D."/>
            <person name="Magnuson J.K."/>
            <person name="James T.Y."/>
            <person name="O'Malley M.A."/>
            <person name="Stajich J.E."/>
            <person name="Spatafora J.W."/>
            <person name="Visel A."/>
            <person name="Grigoriev I.V."/>
        </authorList>
    </citation>
    <scope>NUCLEOTIDE SEQUENCE [LARGE SCALE GENOMIC DNA]</scope>
    <source>
        <strain evidence="11 12">68-887.2</strain>
    </source>
</reference>
<dbReference type="NCBIfam" id="TIGR00879">
    <property type="entry name" value="SP"/>
    <property type="match status" value="1"/>
</dbReference>
<feature type="transmembrane region" description="Helical" evidence="9">
    <location>
        <begin position="345"/>
        <end position="366"/>
    </location>
</feature>
<evidence type="ECO:0000256" key="3">
    <source>
        <dbReference type="ARBA" id="ARBA00022448"/>
    </source>
</evidence>
<dbReference type="InterPro" id="IPR003663">
    <property type="entry name" value="Sugar/inositol_transpt"/>
</dbReference>
<comment type="caution">
    <text evidence="11">The sequence shown here is derived from an EMBL/GenBank/DDBJ whole genome shotgun (WGS) entry which is preliminary data.</text>
</comment>
<dbReference type="SUPFAM" id="SSF103473">
    <property type="entry name" value="MFS general substrate transporter"/>
    <property type="match status" value="1"/>
</dbReference>
<dbReference type="PANTHER" id="PTHR48022">
    <property type="entry name" value="PLASTIDIC GLUCOSE TRANSPORTER 4"/>
    <property type="match status" value="1"/>
</dbReference>
<gene>
    <name evidence="11" type="ORF">BCR39DRAFT_543892</name>
</gene>
<keyword evidence="6 9" id="KW-0472">Membrane</keyword>
<proteinExistence type="inferred from homology"/>
<dbReference type="InterPro" id="IPR020846">
    <property type="entry name" value="MFS_dom"/>
</dbReference>
<feature type="transmembrane region" description="Helical" evidence="9">
    <location>
        <begin position="103"/>
        <end position="126"/>
    </location>
</feature>
<protein>
    <submittedName>
        <fullName evidence="11">General substrate transporter</fullName>
    </submittedName>
</protein>
<dbReference type="GO" id="GO:0005351">
    <property type="term" value="F:carbohydrate:proton symporter activity"/>
    <property type="evidence" value="ECO:0007669"/>
    <property type="project" value="TreeGrafter"/>
</dbReference>
<evidence type="ECO:0000313" key="11">
    <source>
        <dbReference type="EMBL" id="ORY25530.1"/>
    </source>
</evidence>
<accession>A0A1Y2ATB1</accession>
<dbReference type="FunFam" id="1.20.1250.20:FF:000078">
    <property type="entry name" value="MFS maltose transporter, putative"/>
    <property type="match status" value="1"/>
</dbReference>
<feature type="transmembrane region" description="Helical" evidence="9">
    <location>
        <begin position="307"/>
        <end position="333"/>
    </location>
</feature>
<dbReference type="InterPro" id="IPR050360">
    <property type="entry name" value="MFS_Sugar_Transporters"/>
</dbReference>
<comment type="catalytic activity">
    <reaction evidence="7">
        <text>myo-inositol(out) + H(+)(out) = myo-inositol(in) + H(+)(in)</text>
        <dbReference type="Rhea" id="RHEA:60364"/>
        <dbReference type="ChEBI" id="CHEBI:15378"/>
        <dbReference type="ChEBI" id="CHEBI:17268"/>
    </reaction>
</comment>
<feature type="transmembrane region" description="Helical" evidence="9">
    <location>
        <begin position="132"/>
        <end position="150"/>
    </location>
</feature>
<evidence type="ECO:0000256" key="8">
    <source>
        <dbReference type="RuleBase" id="RU003346"/>
    </source>
</evidence>
<evidence type="ECO:0000256" key="5">
    <source>
        <dbReference type="ARBA" id="ARBA00022989"/>
    </source>
</evidence>
<feature type="transmembrane region" description="Helical" evidence="9">
    <location>
        <begin position="191"/>
        <end position="213"/>
    </location>
</feature>